<dbReference type="RefSeq" id="WP_091834145.1">
    <property type="nucleotide sequence ID" value="NZ_FPAA01000002.1"/>
</dbReference>
<proteinExistence type="predicted"/>
<organism evidence="1 2">
    <name type="scientific">Marininema halotolerans</name>
    <dbReference type="NCBI Taxonomy" id="1155944"/>
    <lineage>
        <taxon>Bacteria</taxon>
        <taxon>Bacillati</taxon>
        <taxon>Bacillota</taxon>
        <taxon>Bacilli</taxon>
        <taxon>Bacillales</taxon>
        <taxon>Thermoactinomycetaceae</taxon>
        <taxon>Marininema</taxon>
    </lineage>
</organism>
<protein>
    <submittedName>
        <fullName evidence="1">Uncharacterized protein</fullName>
    </submittedName>
</protein>
<reference evidence="2" key="1">
    <citation type="submission" date="2016-10" db="EMBL/GenBank/DDBJ databases">
        <authorList>
            <person name="Varghese N."/>
            <person name="Submissions S."/>
        </authorList>
    </citation>
    <scope>NUCLEOTIDE SEQUENCE [LARGE SCALE GENOMIC DNA]</scope>
    <source>
        <strain evidence="2">DSM 45789</strain>
    </source>
</reference>
<dbReference type="AlphaFoldDB" id="A0A1I6PZG9"/>
<dbReference type="EMBL" id="FPAA01000002">
    <property type="protein sequence ID" value="SFS45617.1"/>
    <property type="molecule type" value="Genomic_DNA"/>
</dbReference>
<dbReference type="OrthoDB" id="1494005at2"/>
<accession>A0A1I6PZG9</accession>
<name>A0A1I6PZG9_9BACL</name>
<dbReference type="Proteomes" id="UP000198660">
    <property type="component" value="Unassembled WGS sequence"/>
</dbReference>
<evidence type="ECO:0000313" key="1">
    <source>
        <dbReference type="EMBL" id="SFS45617.1"/>
    </source>
</evidence>
<gene>
    <name evidence="1" type="ORF">SAMN05444972_102242</name>
</gene>
<keyword evidence="2" id="KW-1185">Reference proteome</keyword>
<sequence length="200" mass="23210">MDKNFLDIKGIGQFKEIRSERELNDLLDNVGRFHDGLIKEIHVLNDAFISSDSSIYLNFHYNLRMLIQRQMSNPSAIEFILGNVTNLKLHKSEEIWSSYCKVSIDETNSSQQILLDLDNNRFICSRLFYRDASNWMGPESRFGEEILLKSPFKVEKLEGGWVMCTYCTETWQPYNRTILKCPRCGGTDEWHGSKSGPMPL</sequence>
<evidence type="ECO:0000313" key="2">
    <source>
        <dbReference type="Proteomes" id="UP000198660"/>
    </source>
</evidence>